<dbReference type="InterPro" id="IPR034593">
    <property type="entry name" value="DgoD-like"/>
</dbReference>
<name>A0ABV9C2S3_9GAMM</name>
<feature type="domain" description="Mandelate racemase/muconate lactonizing enzyme C-terminal" evidence="6">
    <location>
        <begin position="138"/>
        <end position="230"/>
    </location>
</feature>
<dbReference type="PANTHER" id="PTHR48080">
    <property type="entry name" value="D-GALACTONATE DEHYDRATASE-RELATED"/>
    <property type="match status" value="1"/>
</dbReference>
<dbReference type="Proteomes" id="UP001595961">
    <property type="component" value="Unassembled WGS sequence"/>
</dbReference>
<organism evidence="7 8">
    <name type="scientific">Dyella halodurans</name>
    <dbReference type="NCBI Taxonomy" id="1920171"/>
    <lineage>
        <taxon>Bacteria</taxon>
        <taxon>Pseudomonadati</taxon>
        <taxon>Pseudomonadota</taxon>
        <taxon>Gammaproteobacteria</taxon>
        <taxon>Lysobacterales</taxon>
        <taxon>Rhodanobacteraceae</taxon>
        <taxon>Dyella</taxon>
    </lineage>
</organism>
<dbReference type="InterPro" id="IPR013341">
    <property type="entry name" value="Mandelate_racemase_N_dom"/>
</dbReference>
<sequence length="342" mass="36812">MNIHVDGRLRLHATRKSWAIHTPFHITGYTFTAFDALIVELTDAQGLTGRGEAQGVYYHQDTPESMLAQIEALRAHIEAGITREALQQLLPAGGARNVLDCALWDLEAKRAGKPVWELAGLSAPKPLLTTYTVGADEPEVMAGKAAGYALARAIKLKLTDDGRNAERVLAVRQARPDVWLMVDANQGFTQESFAQLLPTLVEARVDVVEQPFPVGSEAWLDGLQRPIRIAADESVQDRSDLAKMVGRVDVINIKLDKCGGLTEALAIADEARKLGFGLMVGNMGGSSLAMAPSFVVGQLCDVVDLDGPISLVADYQPSVIYQDGTIWCPDTLWGGPASAASK</sequence>
<evidence type="ECO:0000256" key="4">
    <source>
        <dbReference type="ARBA" id="ARBA00023235"/>
    </source>
</evidence>
<evidence type="ECO:0000259" key="6">
    <source>
        <dbReference type="SMART" id="SM00922"/>
    </source>
</evidence>
<evidence type="ECO:0000256" key="5">
    <source>
        <dbReference type="RuleBase" id="RU366006"/>
    </source>
</evidence>
<dbReference type="SMART" id="SM00922">
    <property type="entry name" value="MR_MLE"/>
    <property type="match status" value="1"/>
</dbReference>
<evidence type="ECO:0000313" key="8">
    <source>
        <dbReference type="Proteomes" id="UP001595961"/>
    </source>
</evidence>
<reference evidence="8" key="1">
    <citation type="journal article" date="2019" name="Int. J. Syst. Evol. Microbiol.">
        <title>The Global Catalogue of Microorganisms (GCM) 10K type strain sequencing project: providing services to taxonomists for standard genome sequencing and annotation.</title>
        <authorList>
            <consortium name="The Broad Institute Genomics Platform"/>
            <consortium name="The Broad Institute Genome Sequencing Center for Infectious Disease"/>
            <person name="Wu L."/>
            <person name="Ma J."/>
        </authorList>
    </citation>
    <scope>NUCLEOTIDE SEQUENCE [LARGE SCALE GENOMIC DNA]</scope>
    <source>
        <strain evidence="8">CCM 4481</strain>
    </source>
</reference>
<keyword evidence="8" id="KW-1185">Reference proteome</keyword>
<comment type="similarity">
    <text evidence="1 5">Belongs to the mandelate racemase/muconate lactonizing enzyme family.</text>
</comment>
<dbReference type="InterPro" id="IPR034603">
    <property type="entry name" value="Dipeptide_epimerase"/>
</dbReference>
<evidence type="ECO:0000313" key="7">
    <source>
        <dbReference type="EMBL" id="MFC4527140.1"/>
    </source>
</evidence>
<dbReference type="InterPro" id="IPR029065">
    <property type="entry name" value="Enolase_C-like"/>
</dbReference>
<evidence type="ECO:0000256" key="3">
    <source>
        <dbReference type="ARBA" id="ARBA00022842"/>
    </source>
</evidence>
<dbReference type="Gene3D" id="3.30.390.10">
    <property type="entry name" value="Enolase-like, N-terminal domain"/>
    <property type="match status" value="1"/>
</dbReference>
<proteinExistence type="inferred from homology"/>
<keyword evidence="2 5" id="KW-0479">Metal-binding</keyword>
<gene>
    <name evidence="7" type="ORF">ACFO5W_10905</name>
</gene>
<dbReference type="SUPFAM" id="SSF51604">
    <property type="entry name" value="Enolase C-terminal domain-like"/>
    <property type="match status" value="1"/>
</dbReference>
<dbReference type="Gene3D" id="3.20.20.120">
    <property type="entry name" value="Enolase-like C-terminal domain"/>
    <property type="match status" value="1"/>
</dbReference>
<dbReference type="InterPro" id="IPR029017">
    <property type="entry name" value="Enolase-like_N"/>
</dbReference>
<dbReference type="EMBL" id="JBHSGA010000017">
    <property type="protein sequence ID" value="MFC4527140.1"/>
    <property type="molecule type" value="Genomic_DNA"/>
</dbReference>
<evidence type="ECO:0000256" key="2">
    <source>
        <dbReference type="ARBA" id="ARBA00022723"/>
    </source>
</evidence>
<accession>A0ABV9C2S3</accession>
<evidence type="ECO:0000256" key="1">
    <source>
        <dbReference type="ARBA" id="ARBA00008031"/>
    </source>
</evidence>
<dbReference type="Pfam" id="PF02746">
    <property type="entry name" value="MR_MLE_N"/>
    <property type="match status" value="1"/>
</dbReference>
<keyword evidence="4 5" id="KW-0413">Isomerase</keyword>
<dbReference type="CDD" id="cd03319">
    <property type="entry name" value="L-Ala-DL-Glu_epimerase"/>
    <property type="match status" value="1"/>
</dbReference>
<keyword evidence="3 5" id="KW-0460">Magnesium</keyword>
<dbReference type="RefSeq" id="WP_266149054.1">
    <property type="nucleotide sequence ID" value="NZ_CP064028.1"/>
</dbReference>
<comment type="caution">
    <text evidence="7">The sequence shown here is derived from an EMBL/GenBank/DDBJ whole genome shotgun (WGS) entry which is preliminary data.</text>
</comment>
<dbReference type="PANTHER" id="PTHR48080:SF3">
    <property type="entry name" value="ENOLASE SUPERFAMILY MEMBER DDB_G0284701"/>
    <property type="match status" value="1"/>
</dbReference>
<dbReference type="SUPFAM" id="SSF54826">
    <property type="entry name" value="Enolase N-terminal domain-like"/>
    <property type="match status" value="1"/>
</dbReference>
<dbReference type="InterPro" id="IPR013342">
    <property type="entry name" value="Mandelate_racemase_C"/>
</dbReference>
<dbReference type="InterPro" id="IPR036849">
    <property type="entry name" value="Enolase-like_C_sf"/>
</dbReference>
<comment type="cofactor">
    <cofactor evidence="5">
        <name>Mg(2+)</name>
        <dbReference type="ChEBI" id="CHEBI:18420"/>
    </cofactor>
    <text evidence="5">Binds 1 Mg(2+) ion per subunit.</text>
</comment>
<dbReference type="SFLD" id="SFLDG00180">
    <property type="entry name" value="muconate_cycloisomerase"/>
    <property type="match status" value="1"/>
</dbReference>
<dbReference type="EC" id="5.1.1.-" evidence="5"/>
<dbReference type="SFLD" id="SFLDS00001">
    <property type="entry name" value="Enolase"/>
    <property type="match status" value="1"/>
</dbReference>
<dbReference type="Pfam" id="PF13378">
    <property type="entry name" value="MR_MLE_C"/>
    <property type="match status" value="1"/>
</dbReference>
<protein>
    <recommendedName>
        <fullName evidence="5">Dipeptide epimerase</fullName>
        <ecNumber evidence="5">5.1.1.-</ecNumber>
    </recommendedName>
</protein>